<dbReference type="PANTHER" id="PTHR36924:SF1">
    <property type="entry name" value="ANTITOXIN HIGA-1"/>
    <property type="match status" value="1"/>
</dbReference>
<dbReference type="InterPro" id="IPR013430">
    <property type="entry name" value="Toxin_antidote_HigA"/>
</dbReference>
<evidence type="ECO:0000313" key="5">
    <source>
        <dbReference type="Proteomes" id="UP000027731"/>
    </source>
</evidence>
<evidence type="ECO:0000256" key="1">
    <source>
        <dbReference type="ARBA" id="ARBA00023125"/>
    </source>
</evidence>
<evidence type="ECO:0000259" key="2">
    <source>
        <dbReference type="PROSITE" id="PS50943"/>
    </source>
</evidence>
<dbReference type="Gene3D" id="1.10.260.40">
    <property type="entry name" value="lambda repressor-like DNA-binding domains"/>
    <property type="match status" value="1"/>
</dbReference>
<dbReference type="GO" id="GO:0003677">
    <property type="term" value="F:DNA binding"/>
    <property type="evidence" value="ECO:0007669"/>
    <property type="project" value="UniProtKB-KW"/>
</dbReference>
<dbReference type="AlphaFoldDB" id="A0A073K069"/>
<evidence type="ECO:0000313" key="3">
    <source>
        <dbReference type="EMBL" id="KEK14610.1"/>
    </source>
</evidence>
<dbReference type="Pfam" id="PF01381">
    <property type="entry name" value="HTH_3"/>
    <property type="match status" value="1"/>
</dbReference>
<organism evidence="3 5">
    <name type="scientific">Limosilactobacillus reuteri</name>
    <name type="common">Lactobacillus reuteri</name>
    <dbReference type="NCBI Taxonomy" id="1598"/>
    <lineage>
        <taxon>Bacteria</taxon>
        <taxon>Bacillati</taxon>
        <taxon>Bacillota</taxon>
        <taxon>Bacilli</taxon>
        <taxon>Lactobacillales</taxon>
        <taxon>Lactobacillaceae</taxon>
        <taxon>Limosilactobacillus</taxon>
    </lineage>
</organism>
<dbReference type="EMBL" id="WJMV01000060">
    <property type="protein sequence ID" value="MRG76099.1"/>
    <property type="molecule type" value="Genomic_DNA"/>
</dbReference>
<dbReference type="RefSeq" id="WP_019252879.1">
    <property type="nucleotide sequence ID" value="NZ_CP029613.1"/>
</dbReference>
<dbReference type="EMBL" id="JOSX01000020">
    <property type="protein sequence ID" value="KEK14610.1"/>
    <property type="molecule type" value="Genomic_DNA"/>
</dbReference>
<dbReference type="InterPro" id="IPR010982">
    <property type="entry name" value="Lambda_DNA-bd_dom_sf"/>
</dbReference>
<dbReference type="Proteomes" id="UP000027731">
    <property type="component" value="Unassembled WGS sequence"/>
</dbReference>
<proteinExistence type="predicted"/>
<dbReference type="PANTHER" id="PTHR36924">
    <property type="entry name" value="ANTITOXIN HIGA-1"/>
    <property type="match status" value="1"/>
</dbReference>
<dbReference type="CDD" id="cd00093">
    <property type="entry name" value="HTH_XRE"/>
    <property type="match status" value="1"/>
</dbReference>
<gene>
    <name evidence="4" type="ORF">GIX79_10130</name>
    <name evidence="3" type="ORF">LR3_02040</name>
</gene>
<sequence length="97" mass="11205">MNTIPTPTIGEILREEFMEPFNLSAYRVAKEIGVPTSRIQDILHNRRQITVDTSIRLGRLFGISDRYFLNLQNDIDIRNAETENSNDFNQIKPIAIN</sequence>
<evidence type="ECO:0000313" key="6">
    <source>
        <dbReference type="Proteomes" id="UP000452188"/>
    </source>
</evidence>
<dbReference type="SMART" id="SM00530">
    <property type="entry name" value="HTH_XRE"/>
    <property type="match status" value="1"/>
</dbReference>
<comment type="caution">
    <text evidence="3">The sequence shown here is derived from an EMBL/GenBank/DDBJ whole genome shotgun (WGS) entry which is preliminary data.</text>
</comment>
<reference evidence="4 6" key="2">
    <citation type="submission" date="2019-11" db="EMBL/GenBank/DDBJ databases">
        <title>Draft genome sequence of 12 host-associated Lactobacillus reuteri rodent strains.</title>
        <authorList>
            <person name="Zhang S."/>
            <person name="Ozcam M."/>
            <person name="Van Pijkeren J.P."/>
        </authorList>
    </citation>
    <scope>NUCLEOTIDE SEQUENCE [LARGE SCALE GENOMIC DNA]</scope>
    <source>
        <strain evidence="4 6">6799jm-1</strain>
    </source>
</reference>
<reference evidence="3 5" key="1">
    <citation type="submission" date="2014-06" db="EMBL/GenBank/DDBJ databases">
        <title>Genetic determinant of reutericyclin biosynthesis of Lactobacillus reuteri.</title>
        <authorList>
            <person name="Lin X."/>
            <person name="Duar R."/>
            <person name="Walter J."/>
            <person name="Gaenzle M."/>
        </authorList>
    </citation>
    <scope>NUCLEOTIDE SEQUENCE [LARGE SCALE GENOMIC DNA]</scope>
    <source>
        <strain evidence="3 5">LTH2584</strain>
    </source>
</reference>
<dbReference type="Proteomes" id="UP000452188">
    <property type="component" value="Unassembled WGS sequence"/>
</dbReference>
<dbReference type="PROSITE" id="PS50943">
    <property type="entry name" value="HTH_CROC1"/>
    <property type="match status" value="1"/>
</dbReference>
<dbReference type="InterPro" id="IPR001387">
    <property type="entry name" value="Cro/C1-type_HTH"/>
</dbReference>
<dbReference type="SUPFAM" id="SSF47413">
    <property type="entry name" value="lambda repressor-like DNA-binding domains"/>
    <property type="match status" value="1"/>
</dbReference>
<protein>
    <submittedName>
        <fullName evidence="4">HigA family addiction module antidote protein</fullName>
    </submittedName>
    <submittedName>
        <fullName evidence="3">Toxin-antitoxin system antitoxin subunit</fullName>
    </submittedName>
</protein>
<dbReference type="PATRIC" id="fig|1598.90.peg.1761"/>
<name>A0A073K069_LIMRT</name>
<dbReference type="NCBIfam" id="TIGR02607">
    <property type="entry name" value="antidote_HigA"/>
    <property type="match status" value="1"/>
</dbReference>
<evidence type="ECO:0000313" key="4">
    <source>
        <dbReference type="EMBL" id="MRG76099.1"/>
    </source>
</evidence>
<accession>A0A073K069</accession>
<keyword evidence="1" id="KW-0238">DNA-binding</keyword>
<feature type="domain" description="HTH cro/C1-type" evidence="2">
    <location>
        <begin position="13"/>
        <end position="68"/>
    </location>
</feature>